<evidence type="ECO:0000256" key="6">
    <source>
        <dbReference type="ARBA" id="ARBA00022723"/>
    </source>
</evidence>
<dbReference type="Gene3D" id="3.20.20.120">
    <property type="entry name" value="Enolase-like C-terminal domain"/>
    <property type="match status" value="1"/>
</dbReference>
<comment type="pathway">
    <text evidence="1 11">Carbohydrate degradation; glycolysis; pyruvate from D-glyceraldehyde 3-phosphate: step 4/5.</text>
</comment>
<feature type="binding site" evidence="11 12">
    <location>
        <position position="242"/>
    </location>
    <ligand>
        <name>Mg(2+)</name>
        <dbReference type="ChEBI" id="CHEBI:18420"/>
    </ligand>
</feature>
<evidence type="ECO:0000259" key="14">
    <source>
        <dbReference type="SMART" id="SM01193"/>
    </source>
</evidence>
<dbReference type="SMART" id="SM01193">
    <property type="entry name" value="Enolase_N"/>
    <property type="match status" value="1"/>
</dbReference>
<comment type="catalytic activity">
    <reaction evidence="10">
        <text>(2R)-2-phosphoglycerate = phosphoenolpyruvate + H2O</text>
        <dbReference type="Rhea" id="RHEA:10164"/>
        <dbReference type="ChEBI" id="CHEBI:15377"/>
        <dbReference type="ChEBI" id="CHEBI:58289"/>
        <dbReference type="ChEBI" id="CHEBI:58702"/>
        <dbReference type="EC" id="4.2.1.11"/>
    </reaction>
    <physiologicalReaction direction="left-to-right" evidence="10">
        <dbReference type="Rhea" id="RHEA:10165"/>
    </physiologicalReaction>
</comment>
<evidence type="ECO:0000256" key="7">
    <source>
        <dbReference type="ARBA" id="ARBA00022842"/>
    </source>
</evidence>
<keyword evidence="5 11" id="KW-0964">Secreted</keyword>
<evidence type="ECO:0000256" key="5">
    <source>
        <dbReference type="ARBA" id="ARBA00022525"/>
    </source>
</evidence>
<evidence type="ECO:0000256" key="1">
    <source>
        <dbReference type="ARBA" id="ARBA00005031"/>
    </source>
</evidence>
<keyword evidence="8 11" id="KW-0324">Glycolysis</keyword>
<dbReference type="RefSeq" id="WP_186876874.1">
    <property type="nucleotide sequence ID" value="NZ_JACOPF010000004.1"/>
</dbReference>
<dbReference type="Pfam" id="PF03952">
    <property type="entry name" value="Enolase_N"/>
    <property type="match status" value="1"/>
</dbReference>
<dbReference type="SUPFAM" id="SSF54826">
    <property type="entry name" value="Enolase N-terminal domain-like"/>
    <property type="match status" value="1"/>
</dbReference>
<evidence type="ECO:0000256" key="9">
    <source>
        <dbReference type="ARBA" id="ARBA00023239"/>
    </source>
</evidence>
<keyword evidence="16" id="KW-1185">Reference proteome</keyword>
<feature type="active site" description="Proton acceptor" evidence="11">
    <location>
        <position position="336"/>
    </location>
</feature>
<dbReference type="SUPFAM" id="SSF51604">
    <property type="entry name" value="Enolase C-terminal domain-like"/>
    <property type="match status" value="1"/>
</dbReference>
<comment type="cofactor">
    <cofactor evidence="11">
        <name>Mg(2+)</name>
        <dbReference type="ChEBI" id="CHEBI:18420"/>
    </cofactor>
    <text evidence="11">Binds a second Mg(2+) ion via substrate during catalysis.</text>
</comment>
<organism evidence="15 16">
    <name type="scientific">Mediterraneibacter hominis</name>
    <dbReference type="NCBI Taxonomy" id="2763054"/>
    <lineage>
        <taxon>Bacteria</taxon>
        <taxon>Bacillati</taxon>
        <taxon>Bacillota</taxon>
        <taxon>Clostridia</taxon>
        <taxon>Lachnospirales</taxon>
        <taxon>Lachnospiraceae</taxon>
        <taxon>Mediterraneibacter</taxon>
    </lineage>
</organism>
<reference evidence="15" key="1">
    <citation type="submission" date="2020-08" db="EMBL/GenBank/DDBJ databases">
        <title>Genome public.</title>
        <authorList>
            <person name="Liu C."/>
            <person name="Sun Q."/>
        </authorList>
    </citation>
    <scope>NUCLEOTIDE SEQUENCE</scope>
    <source>
        <strain evidence="15">NSJ-55</strain>
    </source>
</reference>
<dbReference type="InterPro" id="IPR020811">
    <property type="entry name" value="Enolase_N"/>
</dbReference>
<feature type="binding site" evidence="11">
    <location>
        <position position="365"/>
    </location>
    <ligand>
        <name>(2R)-2-phosphoglycerate</name>
        <dbReference type="ChEBI" id="CHEBI:58289"/>
    </ligand>
</feature>
<dbReference type="GO" id="GO:0004634">
    <property type="term" value="F:phosphopyruvate hydratase activity"/>
    <property type="evidence" value="ECO:0007669"/>
    <property type="project" value="UniProtKB-UniRule"/>
</dbReference>
<dbReference type="InterPro" id="IPR029017">
    <property type="entry name" value="Enolase-like_N"/>
</dbReference>
<evidence type="ECO:0000256" key="4">
    <source>
        <dbReference type="ARBA" id="ARBA00017068"/>
    </source>
</evidence>
<evidence type="ECO:0000313" key="15">
    <source>
        <dbReference type="EMBL" id="MBC5690214.1"/>
    </source>
</evidence>
<dbReference type="GO" id="GO:0009986">
    <property type="term" value="C:cell surface"/>
    <property type="evidence" value="ECO:0007669"/>
    <property type="project" value="UniProtKB-SubCell"/>
</dbReference>
<keyword evidence="11" id="KW-0963">Cytoplasm</keyword>
<gene>
    <name evidence="11 15" type="primary">eno</name>
    <name evidence="15" type="ORF">H8S37_14950</name>
</gene>
<evidence type="ECO:0000259" key="13">
    <source>
        <dbReference type="SMART" id="SM01192"/>
    </source>
</evidence>
<dbReference type="EC" id="4.2.1.11" evidence="3 11"/>
<evidence type="ECO:0000256" key="12">
    <source>
        <dbReference type="PIRSR" id="PIRSR001400-3"/>
    </source>
</evidence>
<dbReference type="SMART" id="SM01192">
    <property type="entry name" value="Enolase_C"/>
    <property type="match status" value="1"/>
</dbReference>
<feature type="binding site" evidence="11">
    <location>
        <position position="387"/>
    </location>
    <ligand>
        <name>(2R)-2-phosphoglycerate</name>
        <dbReference type="ChEBI" id="CHEBI:58289"/>
    </ligand>
</feature>
<dbReference type="GO" id="GO:0005576">
    <property type="term" value="C:extracellular region"/>
    <property type="evidence" value="ECO:0007669"/>
    <property type="project" value="UniProtKB-SubCell"/>
</dbReference>
<name>A0A923LL25_9FIRM</name>
<dbReference type="GO" id="GO:0006096">
    <property type="term" value="P:glycolytic process"/>
    <property type="evidence" value="ECO:0007669"/>
    <property type="project" value="UniProtKB-UniRule"/>
</dbReference>
<comment type="cofactor">
    <cofactor evidence="12">
        <name>Mg(2+)</name>
        <dbReference type="ChEBI" id="CHEBI:18420"/>
    </cofactor>
    <text evidence="12">Mg(2+) is required for catalysis and for stabilizing the dimer.</text>
</comment>
<comment type="caution">
    <text evidence="11">Lacks conserved residue(s) required for the propagation of feature annotation.</text>
</comment>
<dbReference type="GO" id="GO:0000015">
    <property type="term" value="C:phosphopyruvate hydratase complex"/>
    <property type="evidence" value="ECO:0007669"/>
    <property type="project" value="InterPro"/>
</dbReference>
<feature type="domain" description="Enolase N-terminal" evidence="14">
    <location>
        <begin position="5"/>
        <end position="135"/>
    </location>
</feature>
<dbReference type="Pfam" id="PF00113">
    <property type="entry name" value="Enolase_C"/>
    <property type="match status" value="1"/>
</dbReference>
<evidence type="ECO:0000256" key="8">
    <source>
        <dbReference type="ARBA" id="ARBA00023152"/>
    </source>
</evidence>
<dbReference type="AlphaFoldDB" id="A0A923LL25"/>
<dbReference type="EMBL" id="JACOPF010000004">
    <property type="protein sequence ID" value="MBC5690214.1"/>
    <property type="molecule type" value="Genomic_DNA"/>
</dbReference>
<evidence type="ECO:0000256" key="10">
    <source>
        <dbReference type="ARBA" id="ARBA00048951"/>
    </source>
</evidence>
<evidence type="ECO:0000256" key="2">
    <source>
        <dbReference type="ARBA" id="ARBA00009604"/>
    </source>
</evidence>
<accession>A0A923LL25</accession>
<protein>
    <recommendedName>
        <fullName evidence="4 11">Enolase</fullName>
        <ecNumber evidence="3 11">4.2.1.11</ecNumber>
    </recommendedName>
    <alternativeName>
        <fullName evidence="11">2-phospho-D-glycerate hydro-lyase</fullName>
    </alternativeName>
    <alternativeName>
        <fullName evidence="11">2-phosphoglycerate dehydratase</fullName>
    </alternativeName>
</protein>
<comment type="similarity">
    <text evidence="2 11">Belongs to the enolase family.</text>
</comment>
<dbReference type="InterPro" id="IPR000941">
    <property type="entry name" value="Enolase"/>
</dbReference>
<dbReference type="InterPro" id="IPR020810">
    <property type="entry name" value="Enolase_C"/>
</dbReference>
<keyword evidence="9 11" id="KW-0456">Lyase</keyword>
<dbReference type="SFLD" id="SFLDS00001">
    <property type="entry name" value="Enolase"/>
    <property type="match status" value="1"/>
</dbReference>
<feature type="binding site" evidence="11 12">
    <location>
        <position position="311"/>
    </location>
    <ligand>
        <name>Mg(2+)</name>
        <dbReference type="ChEBI" id="CHEBI:18420"/>
    </ligand>
</feature>
<keyword evidence="6 11" id="KW-0479">Metal-binding</keyword>
<keyword evidence="7 11" id="KW-0460">Magnesium</keyword>
<dbReference type="Proteomes" id="UP000652477">
    <property type="component" value="Unassembled WGS sequence"/>
</dbReference>
<dbReference type="PIRSF" id="PIRSF001400">
    <property type="entry name" value="Enolase"/>
    <property type="match status" value="1"/>
</dbReference>
<feature type="binding site" evidence="11">
    <location>
        <position position="366"/>
    </location>
    <ligand>
        <name>(2R)-2-phosphoglycerate</name>
        <dbReference type="ChEBI" id="CHEBI:58289"/>
    </ligand>
</feature>
<proteinExistence type="inferred from homology"/>
<dbReference type="GO" id="GO:0000287">
    <property type="term" value="F:magnesium ion binding"/>
    <property type="evidence" value="ECO:0007669"/>
    <property type="project" value="UniProtKB-UniRule"/>
</dbReference>
<feature type="domain" description="Enolase C-terminal TIM barrel" evidence="13">
    <location>
        <begin position="140"/>
        <end position="423"/>
    </location>
</feature>
<dbReference type="HAMAP" id="MF_00318">
    <property type="entry name" value="Enolase"/>
    <property type="match status" value="1"/>
</dbReference>
<dbReference type="PRINTS" id="PR00148">
    <property type="entry name" value="ENOLASE"/>
</dbReference>
<dbReference type="PANTHER" id="PTHR11902">
    <property type="entry name" value="ENOLASE"/>
    <property type="match status" value="1"/>
</dbReference>
<dbReference type="Gene3D" id="3.30.390.10">
    <property type="entry name" value="Enolase-like, N-terminal domain"/>
    <property type="match status" value="1"/>
</dbReference>
<sequence length="424" mass="46534">MNSKIKSVHARQIVDCKCRPMVEVDVVTEDGCLGRGCAPTGSSVGMFESCVLRDNNPDEYHGLSVHKAVDNVNNIIAPALIGKDVTRQKELDQIMIDLDGTPDKRNLGGNTIYSTSIALFRAAAKASHQTLYNYIAGGSIQTVPVPSFNVINGGHYENLTQPFNEFIIMPYGASSIYEAVEMGINTFQELEKVITSYLGYKPVVAPSYGYASPSEDPEVNLNLMSEAIENCGYTGRIGFAFDCASSEMYDRQTNTYLLKGDRVSADTLISYVKKLTEKFPFVFIEDLLDEEDWESYPKAHKEMTCTNLLGDDFIVTNLERLKRAYECNALDGFILKPNQVGTITEALNTYEFAKAHNLIATPSGRSGGVIGDVVMDLAVGLQVGFIKNGAPRSGERIDKLNFLMRACDLTPGCALADISPLLKF</sequence>
<evidence type="ECO:0000256" key="3">
    <source>
        <dbReference type="ARBA" id="ARBA00012058"/>
    </source>
</evidence>
<dbReference type="InterPro" id="IPR036849">
    <property type="entry name" value="Enolase-like_C_sf"/>
</dbReference>
<evidence type="ECO:0000313" key="16">
    <source>
        <dbReference type="Proteomes" id="UP000652477"/>
    </source>
</evidence>
<feature type="binding site" evidence="11">
    <location>
        <position position="336"/>
    </location>
    <ligand>
        <name>(2R)-2-phosphoglycerate</name>
        <dbReference type="ChEBI" id="CHEBI:58289"/>
    </ligand>
</feature>
<comment type="subcellular location">
    <subcellularLocation>
        <location evidence="11">Cytoplasm</location>
    </subcellularLocation>
    <subcellularLocation>
        <location evidence="11">Secreted</location>
    </subcellularLocation>
    <subcellularLocation>
        <location evidence="11">Cell surface</location>
    </subcellularLocation>
    <text evidence="11">Fractions of enolase are present in both the cytoplasm and on the cell surface.</text>
</comment>
<comment type="function">
    <text evidence="11">Catalyzes the reversible conversion of 2-phosphoglycerate (2-PG) into phosphoenolpyruvate (PEP). It is essential for the degradation of carbohydrates via glycolysis.</text>
</comment>
<evidence type="ECO:0000256" key="11">
    <source>
        <dbReference type="HAMAP-Rule" id="MF_00318"/>
    </source>
</evidence>
<comment type="caution">
    <text evidence="15">The sequence shown here is derived from an EMBL/GenBank/DDBJ whole genome shotgun (WGS) entry which is preliminary data.</text>
</comment>
<feature type="binding site" evidence="11 12">
    <location>
        <position position="285"/>
    </location>
    <ligand>
        <name>Mg(2+)</name>
        <dbReference type="ChEBI" id="CHEBI:18420"/>
    </ligand>
</feature>
<dbReference type="PANTHER" id="PTHR11902:SF1">
    <property type="entry name" value="ENOLASE"/>
    <property type="match status" value="1"/>
</dbReference>